<dbReference type="Proteomes" id="UP000503336">
    <property type="component" value="Chromosome"/>
</dbReference>
<dbReference type="RefSeq" id="WP_165093697.1">
    <property type="nucleotide sequence ID" value="NZ_CP049056.1"/>
</dbReference>
<evidence type="ECO:0000313" key="4">
    <source>
        <dbReference type="EMBL" id="QIE54054.1"/>
    </source>
</evidence>
<keyword evidence="5" id="KW-1185">Reference proteome</keyword>
<feature type="signal peptide" evidence="2">
    <location>
        <begin position="1"/>
        <end position="35"/>
    </location>
</feature>
<feature type="chain" id="PRO_5029551527" description="FecR protein domain-containing protein" evidence="2">
    <location>
        <begin position="36"/>
        <end position="435"/>
    </location>
</feature>
<gene>
    <name evidence="4" type="ORF">G5B40_00520</name>
</gene>
<dbReference type="AlphaFoldDB" id="A0A7L5BVZ7"/>
<feature type="compositionally biased region" description="Low complexity" evidence="1">
    <location>
        <begin position="404"/>
        <end position="418"/>
    </location>
</feature>
<dbReference type="EMBL" id="CP049056">
    <property type="protein sequence ID" value="QIE54054.1"/>
    <property type="molecule type" value="Genomic_DNA"/>
</dbReference>
<proteinExistence type="predicted"/>
<evidence type="ECO:0000256" key="1">
    <source>
        <dbReference type="SAM" id="MobiDB-lite"/>
    </source>
</evidence>
<evidence type="ECO:0000259" key="3">
    <source>
        <dbReference type="Pfam" id="PF04773"/>
    </source>
</evidence>
<evidence type="ECO:0000313" key="5">
    <source>
        <dbReference type="Proteomes" id="UP000503336"/>
    </source>
</evidence>
<accession>A0A7L5BVZ7</accession>
<dbReference type="InterPro" id="IPR006860">
    <property type="entry name" value="FecR"/>
</dbReference>
<keyword evidence="2" id="KW-0732">Signal</keyword>
<reference evidence="4 5" key="1">
    <citation type="submission" date="2020-02" db="EMBL/GenBank/DDBJ databases">
        <title>complete genome sequence of Rhodobacteraceae bacterium.</title>
        <authorList>
            <person name="Park J."/>
            <person name="Kim Y.-S."/>
            <person name="Kim K.-H."/>
        </authorList>
    </citation>
    <scope>NUCLEOTIDE SEQUENCE [LARGE SCALE GENOMIC DNA]</scope>
    <source>
        <strain evidence="4 5">RR4-56</strain>
    </source>
</reference>
<dbReference type="KEGG" id="hdh:G5B40_00520"/>
<evidence type="ECO:0000256" key="2">
    <source>
        <dbReference type="SAM" id="SignalP"/>
    </source>
</evidence>
<protein>
    <recommendedName>
        <fullName evidence="3">FecR protein domain-containing protein</fullName>
    </recommendedName>
</protein>
<dbReference type="Pfam" id="PF04773">
    <property type="entry name" value="FecR"/>
    <property type="match status" value="1"/>
</dbReference>
<name>A0A7L5BVZ7_9RHOB</name>
<organism evidence="4 5">
    <name type="scientific">Pikeienuella piscinae</name>
    <dbReference type="NCBI Taxonomy" id="2748098"/>
    <lineage>
        <taxon>Bacteria</taxon>
        <taxon>Pseudomonadati</taxon>
        <taxon>Pseudomonadota</taxon>
        <taxon>Alphaproteobacteria</taxon>
        <taxon>Rhodobacterales</taxon>
        <taxon>Paracoccaceae</taxon>
        <taxon>Pikeienuella</taxon>
    </lineage>
</organism>
<feature type="region of interest" description="Disordered" evidence="1">
    <location>
        <begin position="402"/>
        <end position="435"/>
    </location>
</feature>
<sequence length="435" mass="44860">MNLFGAHSPLRTFRVISGSASLVSLFLLSAPFADAQEIGVMGAANPDLTGTAPSAQPRPLLTGDAVFSDDDIVSGPDGLGFAMFLDQTSLTIAPNSRIRLDKYVYDPGTQTGDVQVSLLRGAVRMIGGRITKTNEATIRTATATIGIRGGAATVESMDGGAERVTLLGGEYARVSAGADEVYISRPGGYARVGAGGDVAYGGLLDSATAAEIAGLFITPGGGGAPPARTAASAGRLAEVNSLTPDGISRAAASTTGLFLDSARALDDDFNVTTVNEIAQGTMFSDMDTLNDLADNMDFVDVGGAGVVRGQLTWADDSDLDLHLILPNDAGEVFFANRSITFNDGRAVATLDADNLGGVINVAPNKRVENIVVNGESVPRGTYVFFVDAFSIRGNGATDYTLNATGDNGRTTRTQRGTLRSGGQGPNFPIPRGPAD</sequence>
<feature type="domain" description="FecR protein" evidence="3">
    <location>
        <begin position="74"/>
        <end position="167"/>
    </location>
</feature>